<feature type="compositionally biased region" description="Basic and acidic residues" evidence="1">
    <location>
        <begin position="491"/>
        <end position="503"/>
    </location>
</feature>
<comment type="caution">
    <text evidence="4">The sequence shown here is derived from an EMBL/GenBank/DDBJ whole genome shotgun (WGS) entry which is preliminary data.</text>
</comment>
<feature type="compositionally biased region" description="Low complexity" evidence="1">
    <location>
        <begin position="363"/>
        <end position="380"/>
    </location>
</feature>
<sequence length="603" mass="65999">MTNSELMKICTVGGNPVSAFLSWRLQATNACDVTLVWKSGYEHVAQYGISFKSTVYGNERFKPRRVVRNPEDAAGVREGAFDYVILCVKALPDVYDLAAVIEPVVAPQHTCILVNTTHTLGVEAAIEERFPNNVVLSLVSGAELIQHGQSEFEHKGSTDIWVGPANKNGNIPRAIQEDMAQALAMTLTTGQVDCKVSPNIRQQQYERVIGPIAFHPISVIFETASHATLMEKVGVKDMISDVIDELLRLADANGCKLGSDFKQRVIDDMTKPNLPESIMWQDFVARRPMEVETYLGSPIKLARDARILVPRIETLYAILHNLNIVNRNRPKPNEVPPPNVMPPSSPNAVSPQARAPSQSSHRPMMSGMPLGMPNGNGMQPRPGQRPRNTSNISQQGMRRPPPMNGGHPNGGHPNGGHPNGGHPNGYNRPPPPHMNGGGSRTASRRGSMDGNDLEEFSHLVLYDDIPEGQEQSFGGDGSGLAMRERELQIRQRELALKEQEMRMRRGPPPPGPPGPPRRGPTAMRNVQPTFDDDDDDDDFVDPSMGPPVPTIDPDNFDMMSVTSRKNRKMPGPPPSQMRRNPEFDGPPSRGGGSAPLVAIAPVK</sequence>
<name>A0ABR0T2U6_9HYPO</name>
<evidence type="ECO:0000259" key="3">
    <source>
        <dbReference type="Pfam" id="PF08546"/>
    </source>
</evidence>
<dbReference type="Gene3D" id="1.10.1040.10">
    <property type="entry name" value="N-(1-d-carboxylethyl)-l-norvaline Dehydrogenase, domain 2"/>
    <property type="match status" value="1"/>
</dbReference>
<feature type="compositionally biased region" description="Acidic residues" evidence="1">
    <location>
        <begin position="530"/>
        <end position="540"/>
    </location>
</feature>
<protein>
    <submittedName>
        <fullName evidence="4">Meiotically up-regulated gene 72 protein</fullName>
    </submittedName>
</protein>
<dbReference type="EMBL" id="JAVFKD010000001">
    <property type="protein sequence ID" value="KAK5998773.1"/>
    <property type="molecule type" value="Genomic_DNA"/>
</dbReference>
<dbReference type="Pfam" id="PF08546">
    <property type="entry name" value="ApbA_C"/>
    <property type="match status" value="1"/>
</dbReference>
<dbReference type="Pfam" id="PF02558">
    <property type="entry name" value="ApbA"/>
    <property type="match status" value="1"/>
</dbReference>
<dbReference type="InterPro" id="IPR008927">
    <property type="entry name" value="6-PGluconate_DH-like_C_sf"/>
</dbReference>
<dbReference type="SUPFAM" id="SSF48179">
    <property type="entry name" value="6-phosphogluconate dehydrogenase C-terminal domain-like"/>
    <property type="match status" value="1"/>
</dbReference>
<dbReference type="InterPro" id="IPR013328">
    <property type="entry name" value="6PGD_dom2"/>
</dbReference>
<dbReference type="Gene3D" id="3.40.50.720">
    <property type="entry name" value="NAD(P)-binding Rossmann-like Domain"/>
    <property type="match status" value="1"/>
</dbReference>
<feature type="compositionally biased region" description="Pro residues" evidence="1">
    <location>
        <begin position="333"/>
        <end position="345"/>
    </location>
</feature>
<dbReference type="PANTHER" id="PTHR21708:SF25">
    <property type="entry name" value="PROTEIN PAM1-RELATED"/>
    <property type="match status" value="1"/>
</dbReference>
<evidence type="ECO:0000256" key="1">
    <source>
        <dbReference type="SAM" id="MobiDB-lite"/>
    </source>
</evidence>
<dbReference type="PANTHER" id="PTHR21708">
    <property type="entry name" value="PROBABLE 2-DEHYDROPANTOATE 2-REDUCTASE"/>
    <property type="match status" value="1"/>
</dbReference>
<organism evidence="4 5">
    <name type="scientific">Cladobotryum mycophilum</name>
    <dbReference type="NCBI Taxonomy" id="491253"/>
    <lineage>
        <taxon>Eukaryota</taxon>
        <taxon>Fungi</taxon>
        <taxon>Dikarya</taxon>
        <taxon>Ascomycota</taxon>
        <taxon>Pezizomycotina</taxon>
        <taxon>Sordariomycetes</taxon>
        <taxon>Hypocreomycetidae</taxon>
        <taxon>Hypocreales</taxon>
        <taxon>Hypocreaceae</taxon>
        <taxon>Cladobotryum</taxon>
    </lineage>
</organism>
<dbReference type="Proteomes" id="UP001338125">
    <property type="component" value="Unassembled WGS sequence"/>
</dbReference>
<reference evidence="4 5" key="1">
    <citation type="submission" date="2024-01" db="EMBL/GenBank/DDBJ databases">
        <title>Complete genome of Cladobotryum mycophilum ATHUM6906.</title>
        <authorList>
            <person name="Christinaki A.C."/>
            <person name="Myridakis A.I."/>
            <person name="Kouvelis V.N."/>
        </authorList>
    </citation>
    <scope>NUCLEOTIDE SEQUENCE [LARGE SCALE GENOMIC DNA]</scope>
    <source>
        <strain evidence="4 5">ATHUM6906</strain>
    </source>
</reference>
<dbReference type="InterPro" id="IPR051402">
    <property type="entry name" value="KPR-Related"/>
</dbReference>
<feature type="region of interest" description="Disordered" evidence="1">
    <location>
        <begin position="327"/>
        <end position="478"/>
    </location>
</feature>
<gene>
    <name evidence="4" type="ORF">PT974_01156</name>
</gene>
<evidence type="ECO:0000313" key="5">
    <source>
        <dbReference type="Proteomes" id="UP001338125"/>
    </source>
</evidence>
<feature type="compositionally biased region" description="Gly residues" evidence="1">
    <location>
        <begin position="407"/>
        <end position="423"/>
    </location>
</feature>
<proteinExistence type="predicted"/>
<accession>A0ABR0T2U6</accession>
<feature type="region of interest" description="Disordered" evidence="1">
    <location>
        <begin position="491"/>
        <end position="603"/>
    </location>
</feature>
<feature type="domain" description="Ketopantoate reductase C-terminal" evidence="3">
    <location>
        <begin position="199"/>
        <end position="322"/>
    </location>
</feature>
<dbReference type="InterPro" id="IPR013752">
    <property type="entry name" value="KPA_reductase"/>
</dbReference>
<dbReference type="InterPro" id="IPR013332">
    <property type="entry name" value="KPR_N"/>
</dbReference>
<feature type="compositionally biased region" description="Pro residues" evidence="1">
    <location>
        <begin position="506"/>
        <end position="518"/>
    </location>
</feature>
<feature type="domain" description="Ketopantoate reductase N-terminal" evidence="2">
    <location>
        <begin position="9"/>
        <end position="166"/>
    </location>
</feature>
<evidence type="ECO:0000313" key="4">
    <source>
        <dbReference type="EMBL" id="KAK5998773.1"/>
    </source>
</evidence>
<keyword evidence="5" id="KW-1185">Reference proteome</keyword>
<evidence type="ECO:0000259" key="2">
    <source>
        <dbReference type="Pfam" id="PF02558"/>
    </source>
</evidence>
<feature type="compositionally biased region" description="Polar residues" evidence="1">
    <location>
        <begin position="386"/>
        <end position="395"/>
    </location>
</feature>